<dbReference type="RefSeq" id="WP_177718981.1">
    <property type="nucleotide sequence ID" value="NZ_JACRSQ010000001.1"/>
</dbReference>
<reference evidence="1" key="1">
    <citation type="submission" date="2020-08" db="EMBL/GenBank/DDBJ databases">
        <title>Genome public.</title>
        <authorList>
            <person name="Liu C."/>
            <person name="Sun Q."/>
        </authorList>
    </citation>
    <scope>NUCLEOTIDE SEQUENCE</scope>
    <source>
        <strain evidence="1">NSJ-32</strain>
    </source>
</reference>
<evidence type="ECO:0000313" key="1">
    <source>
        <dbReference type="EMBL" id="MBC8542109.1"/>
    </source>
</evidence>
<name>A0A926DQT2_9FIRM</name>
<dbReference type="Gene3D" id="3.20.20.210">
    <property type="match status" value="1"/>
</dbReference>
<evidence type="ECO:0000313" key="2">
    <source>
        <dbReference type="Proteomes" id="UP000657006"/>
    </source>
</evidence>
<dbReference type="EMBL" id="JACRSQ010000001">
    <property type="protein sequence ID" value="MBC8542109.1"/>
    <property type="molecule type" value="Genomic_DNA"/>
</dbReference>
<proteinExistence type="predicted"/>
<evidence type="ECO:0008006" key="3">
    <source>
        <dbReference type="Google" id="ProtNLM"/>
    </source>
</evidence>
<dbReference type="InterPro" id="IPR038071">
    <property type="entry name" value="UROD/MetE-like_sf"/>
</dbReference>
<keyword evidence="2" id="KW-1185">Reference proteome</keyword>
<comment type="caution">
    <text evidence="1">The sequence shown here is derived from an EMBL/GenBank/DDBJ whole genome shotgun (WGS) entry which is preliminary data.</text>
</comment>
<protein>
    <recommendedName>
        <fullName evidence="3">Trimethylamine corrinoid protein 2</fullName>
    </recommendedName>
</protein>
<gene>
    <name evidence="1" type="ORF">H8730_00910</name>
</gene>
<accession>A0A926DQT2</accession>
<organism evidence="1 2">
    <name type="scientific">Bianquea renquensis</name>
    <dbReference type="NCBI Taxonomy" id="2763661"/>
    <lineage>
        <taxon>Bacteria</taxon>
        <taxon>Bacillati</taxon>
        <taxon>Bacillota</taxon>
        <taxon>Clostridia</taxon>
        <taxon>Eubacteriales</taxon>
        <taxon>Bianqueaceae</taxon>
        <taxon>Bianquea</taxon>
    </lineage>
</organism>
<dbReference type="Proteomes" id="UP000657006">
    <property type="component" value="Unassembled WGS sequence"/>
</dbReference>
<sequence>MIHKENWEETKKHLEAFWNKAYYKRCDLAIRVPCAVDNEEDLLPLDCQSVEESYTSPDYLYASWKNSSLRYKFLGEGIPVCNLNFGTAGHVEYFGATPHYAPDTIWFSPILDEPDASLLQYDLEGEAFERHKEITRRLTQKAAGEFMVSMPDNCGIIDGLAELRGSENLLIDMLENPEFVHESRQKIIEAWKATQKGFFEILAENNEGGSSHSWMQLWCPKRHAQIQCDFSVMISPAMYEEFVLPEIEECVQFLDTVTYHLDGQEQIRHLDMLLSVKKLDNIQWTPVAGQPKTSAFIRELQKIQAAGKGLVLLPEKGEVPFLMENLSHKGLHLVVNDIADPREAEDLLRLAEKLAHE</sequence>
<dbReference type="AlphaFoldDB" id="A0A926DQT2"/>